<reference evidence="2 4" key="1">
    <citation type="journal article" date="2014" name="BMC Genomics">
        <title>Genome sequence of Anopheles sinensis provides insight into genetics basis of mosquito competence for malaria parasites.</title>
        <authorList>
            <person name="Zhou D."/>
            <person name="Zhang D."/>
            <person name="Ding G."/>
            <person name="Shi L."/>
            <person name="Hou Q."/>
            <person name="Ye Y."/>
            <person name="Xu Y."/>
            <person name="Zhou H."/>
            <person name="Xiong C."/>
            <person name="Li S."/>
            <person name="Yu J."/>
            <person name="Hong S."/>
            <person name="Yu X."/>
            <person name="Zou P."/>
            <person name="Chen C."/>
            <person name="Chang X."/>
            <person name="Wang W."/>
            <person name="Lv Y."/>
            <person name="Sun Y."/>
            <person name="Ma L."/>
            <person name="Shen B."/>
            <person name="Zhu C."/>
        </authorList>
    </citation>
    <scope>NUCLEOTIDE SEQUENCE [LARGE SCALE GENOMIC DNA]</scope>
</reference>
<gene>
    <name evidence="2" type="ORF">ZHAS_00006812</name>
</gene>
<protein>
    <submittedName>
        <fullName evidence="2 3">Uncharacterized protein</fullName>
    </submittedName>
</protein>
<keyword evidence="4" id="KW-1185">Reference proteome</keyword>
<dbReference type="EnsemblMetazoa" id="ASIC006812-RA">
    <property type="protein sequence ID" value="ASIC006812-PA"/>
    <property type="gene ID" value="ASIC006812"/>
</dbReference>
<dbReference type="EMBL" id="ATLV01014686">
    <property type="status" value="NOT_ANNOTATED_CDS"/>
    <property type="molecule type" value="Genomic_DNA"/>
</dbReference>
<evidence type="ECO:0000313" key="2">
    <source>
        <dbReference type="EMBL" id="KFB39386.1"/>
    </source>
</evidence>
<evidence type="ECO:0000313" key="3">
    <source>
        <dbReference type="EnsemblMetazoa" id="ASIC006812-PA"/>
    </source>
</evidence>
<evidence type="ECO:0000313" key="4">
    <source>
        <dbReference type="Proteomes" id="UP000030765"/>
    </source>
</evidence>
<dbReference type="VEuPathDB" id="VectorBase:ASIC006812"/>
<evidence type="ECO:0000256" key="1">
    <source>
        <dbReference type="SAM" id="MobiDB-lite"/>
    </source>
</evidence>
<feature type="region of interest" description="Disordered" evidence="1">
    <location>
        <begin position="64"/>
        <end position="127"/>
    </location>
</feature>
<reference evidence="3" key="2">
    <citation type="submission" date="2020-05" db="UniProtKB">
        <authorList>
            <consortium name="EnsemblMetazoa"/>
        </authorList>
    </citation>
    <scope>IDENTIFICATION</scope>
</reference>
<dbReference type="EMBL" id="KE524978">
    <property type="protein sequence ID" value="KFB39386.1"/>
    <property type="molecule type" value="Genomic_DNA"/>
</dbReference>
<dbReference type="AlphaFoldDB" id="A0A084VN42"/>
<feature type="compositionally biased region" description="Basic and acidic residues" evidence="1">
    <location>
        <begin position="75"/>
        <end position="87"/>
    </location>
</feature>
<name>A0A084VN42_ANOSI</name>
<proteinExistence type="predicted"/>
<accession>A0A084VN42</accession>
<organism evidence="2">
    <name type="scientific">Anopheles sinensis</name>
    <name type="common">Mosquito</name>
    <dbReference type="NCBI Taxonomy" id="74873"/>
    <lineage>
        <taxon>Eukaryota</taxon>
        <taxon>Metazoa</taxon>
        <taxon>Ecdysozoa</taxon>
        <taxon>Arthropoda</taxon>
        <taxon>Hexapoda</taxon>
        <taxon>Insecta</taxon>
        <taxon>Pterygota</taxon>
        <taxon>Neoptera</taxon>
        <taxon>Endopterygota</taxon>
        <taxon>Diptera</taxon>
        <taxon>Nematocera</taxon>
        <taxon>Culicoidea</taxon>
        <taxon>Culicidae</taxon>
        <taxon>Anophelinae</taxon>
        <taxon>Anopheles</taxon>
    </lineage>
</organism>
<sequence>MCCPPGDNGPRHWKGKDENHLSSLVAFPRTPESLGVSYDGNRRVIPQRVSREESIEVCKIKAKGSQSQASLKSRLKAEGTAEEEEKRPSRRWPVSPNYCPVGVAGQRSVKSCPDHGAALSGGQEETV</sequence>
<dbReference type="Proteomes" id="UP000030765">
    <property type="component" value="Unassembled WGS sequence"/>
</dbReference>